<reference evidence="1" key="1">
    <citation type="journal article" date="2023" name="G3 (Bethesda)">
        <title>A reference genome for the long-term kleptoplast-retaining sea slug Elysia crispata morphotype clarki.</title>
        <authorList>
            <person name="Eastman K.E."/>
            <person name="Pendleton A.L."/>
            <person name="Shaikh M.A."/>
            <person name="Suttiyut T."/>
            <person name="Ogas R."/>
            <person name="Tomko P."/>
            <person name="Gavelis G."/>
            <person name="Widhalm J.R."/>
            <person name="Wisecaver J.H."/>
        </authorList>
    </citation>
    <scope>NUCLEOTIDE SEQUENCE</scope>
    <source>
        <strain evidence="1">ECLA1</strain>
    </source>
</reference>
<dbReference type="AlphaFoldDB" id="A0AAE0XZU1"/>
<keyword evidence="2" id="KW-1185">Reference proteome</keyword>
<dbReference type="EMBL" id="JAWDGP010007239">
    <property type="protein sequence ID" value="KAK3727523.1"/>
    <property type="molecule type" value="Genomic_DNA"/>
</dbReference>
<evidence type="ECO:0000313" key="2">
    <source>
        <dbReference type="Proteomes" id="UP001283361"/>
    </source>
</evidence>
<name>A0AAE0XZU1_9GAST</name>
<dbReference type="Proteomes" id="UP001283361">
    <property type="component" value="Unassembled WGS sequence"/>
</dbReference>
<accession>A0AAE0XZU1</accession>
<organism evidence="1 2">
    <name type="scientific">Elysia crispata</name>
    <name type="common">lettuce slug</name>
    <dbReference type="NCBI Taxonomy" id="231223"/>
    <lineage>
        <taxon>Eukaryota</taxon>
        <taxon>Metazoa</taxon>
        <taxon>Spiralia</taxon>
        <taxon>Lophotrochozoa</taxon>
        <taxon>Mollusca</taxon>
        <taxon>Gastropoda</taxon>
        <taxon>Heterobranchia</taxon>
        <taxon>Euthyneura</taxon>
        <taxon>Panpulmonata</taxon>
        <taxon>Sacoglossa</taxon>
        <taxon>Placobranchoidea</taxon>
        <taxon>Plakobranchidae</taxon>
        <taxon>Elysia</taxon>
    </lineage>
</organism>
<sequence>HQSVFEGDEVDTTLAAEGEMSVGNDQHSFHDENAQAELCGHGLMPYCKLSWTSSSSLQKISTQSDWRRDDKISSTLSQNGKFNESNCDTIINVDKGIHIPYDTNLLSDDVRVESFSSQNKEVG</sequence>
<gene>
    <name evidence="1" type="ORF">RRG08_055170</name>
</gene>
<protein>
    <submittedName>
        <fullName evidence="1">Uncharacterized protein</fullName>
    </submittedName>
</protein>
<feature type="non-terminal residue" evidence="1">
    <location>
        <position position="1"/>
    </location>
</feature>
<proteinExistence type="predicted"/>
<evidence type="ECO:0000313" key="1">
    <source>
        <dbReference type="EMBL" id="KAK3727523.1"/>
    </source>
</evidence>
<comment type="caution">
    <text evidence="1">The sequence shown here is derived from an EMBL/GenBank/DDBJ whole genome shotgun (WGS) entry which is preliminary data.</text>
</comment>